<evidence type="ECO:0000259" key="1">
    <source>
        <dbReference type="Pfam" id="PF18299"/>
    </source>
</evidence>
<organism evidence="2 3">
    <name type="scientific">Blastopirellula marina</name>
    <dbReference type="NCBI Taxonomy" id="124"/>
    <lineage>
        <taxon>Bacteria</taxon>
        <taxon>Pseudomonadati</taxon>
        <taxon>Planctomycetota</taxon>
        <taxon>Planctomycetia</taxon>
        <taxon>Pirellulales</taxon>
        <taxon>Pirellulaceae</taxon>
        <taxon>Blastopirellula</taxon>
    </lineage>
</organism>
<evidence type="ECO:0000313" key="2">
    <source>
        <dbReference type="EMBL" id="PQO40492.1"/>
    </source>
</evidence>
<dbReference type="EMBL" id="PUHY01000001">
    <property type="protein sequence ID" value="PQO40492.1"/>
    <property type="molecule type" value="Genomic_DNA"/>
</dbReference>
<gene>
    <name evidence="2" type="ORF">C5Y83_00735</name>
</gene>
<name>A0A2S8G7R0_9BACT</name>
<evidence type="ECO:0000313" key="3">
    <source>
        <dbReference type="Proteomes" id="UP000238322"/>
    </source>
</evidence>
<reference evidence="2 3" key="1">
    <citation type="submission" date="2018-02" db="EMBL/GenBank/DDBJ databases">
        <title>Comparative genomes isolates from brazilian mangrove.</title>
        <authorList>
            <person name="Araujo J.E."/>
            <person name="Taketani R.G."/>
            <person name="Silva M.C.P."/>
            <person name="Loureco M.V."/>
            <person name="Andreote F.D."/>
        </authorList>
    </citation>
    <scope>NUCLEOTIDE SEQUENCE [LARGE SCALE GENOMIC DNA]</scope>
    <source>
        <strain evidence="2 3">Hex-1 MGV</strain>
    </source>
</reference>
<sequence>MTTLLISSRHTVDNQVLWRAATARDWDVVRAHGLRAPEINDSEVVIYIESPFAPSIAKSIQRVLSELPEDWLVRFPREMTHREIQLSTLGAARGLVQPTFVKLPNEKSFAAQVYASGQTLPLEFPDDMLVLLSEPVDWEVEFRCFCLDGKVMTLSPYLRNGALANESDYFCTEEEHSAVITFTETVLNESSAFTPRAVVIDVGRIRQRGWAVVEANAAWGSGIYGCDPDIVLDVLRCATIHSVDTN</sequence>
<proteinExistence type="predicted"/>
<protein>
    <submittedName>
        <fullName evidence="2">DUF4343 domain-containing protein</fullName>
    </submittedName>
</protein>
<feature type="domain" description="ATP-grasp" evidence="1">
    <location>
        <begin position="80"/>
        <end position="233"/>
    </location>
</feature>
<dbReference type="Proteomes" id="UP000238322">
    <property type="component" value="Unassembled WGS sequence"/>
</dbReference>
<accession>A0A2S8G7R0</accession>
<dbReference type="OrthoDB" id="654524at2"/>
<dbReference type="RefSeq" id="WP_105327728.1">
    <property type="nucleotide sequence ID" value="NZ_PUHY01000001.1"/>
</dbReference>
<comment type="caution">
    <text evidence="2">The sequence shown here is derived from an EMBL/GenBank/DDBJ whole genome shotgun (WGS) entry which is preliminary data.</text>
</comment>
<dbReference type="InterPro" id="IPR041261">
    <property type="entry name" value="R2K_2"/>
</dbReference>
<dbReference type="Pfam" id="PF18299">
    <property type="entry name" value="R2K_2"/>
    <property type="match status" value="1"/>
</dbReference>
<dbReference type="AlphaFoldDB" id="A0A2S8G7R0"/>